<dbReference type="PIRSF" id="PIRSF005303">
    <property type="entry name" value="Thiam_monoph_kin"/>
    <property type="match status" value="1"/>
</dbReference>
<feature type="binding site" evidence="1">
    <location>
        <position position="32"/>
    </location>
    <ligand>
        <name>Mg(2+)</name>
        <dbReference type="ChEBI" id="CHEBI:18420"/>
        <label>4</label>
    </ligand>
</feature>
<feature type="binding site" evidence="1">
    <location>
        <position position="76"/>
    </location>
    <ligand>
        <name>Mg(2+)</name>
        <dbReference type="ChEBI" id="CHEBI:18420"/>
        <label>2</label>
    </ligand>
</feature>
<accession>A0A7M1QSS6</accession>
<evidence type="ECO:0000256" key="1">
    <source>
        <dbReference type="HAMAP-Rule" id="MF_02128"/>
    </source>
</evidence>
<dbReference type="Pfam" id="PF00586">
    <property type="entry name" value="AIRS"/>
    <property type="match status" value="1"/>
</dbReference>
<dbReference type="Pfam" id="PF02769">
    <property type="entry name" value="AIRS_C"/>
    <property type="match status" value="1"/>
</dbReference>
<dbReference type="InterPro" id="IPR036921">
    <property type="entry name" value="PurM-like_N_sf"/>
</dbReference>
<evidence type="ECO:0000259" key="3">
    <source>
        <dbReference type="Pfam" id="PF02769"/>
    </source>
</evidence>
<feature type="binding site" evidence="1">
    <location>
        <position position="149"/>
    </location>
    <ligand>
        <name>ATP</name>
        <dbReference type="ChEBI" id="CHEBI:30616"/>
    </ligand>
</feature>
<name>A0A7M1QSS6_9ACTO</name>
<keyword evidence="1 4" id="KW-0418">Kinase</keyword>
<dbReference type="SUPFAM" id="SSF56042">
    <property type="entry name" value="PurM C-terminal domain-like"/>
    <property type="match status" value="1"/>
</dbReference>
<reference evidence="4 5" key="1">
    <citation type="submission" date="2020-10" db="EMBL/GenBank/DDBJ databases">
        <title>Trueperella pecoris sp. nov. isolated from bovine and porcine specimens.</title>
        <authorList>
            <person name="Schoenecker L."/>
            <person name="Schnydrig P."/>
            <person name="Brodard I."/>
            <person name="Thomann A."/>
            <person name="Hemphill A."/>
            <person name="Rodriguez-Campos S."/>
            <person name="Perreten V."/>
            <person name="Jores J."/>
            <person name="Kittl S."/>
        </authorList>
    </citation>
    <scope>NUCLEOTIDE SEQUENCE [LARGE SCALE GENOMIC DNA]</scope>
    <source>
        <strain evidence="4 5">15A0121</strain>
    </source>
</reference>
<evidence type="ECO:0000313" key="5">
    <source>
        <dbReference type="Proteomes" id="UP000595053"/>
    </source>
</evidence>
<feature type="binding site" evidence="1">
    <location>
        <position position="218"/>
    </location>
    <ligand>
        <name>Mg(2+)</name>
        <dbReference type="ChEBI" id="CHEBI:18420"/>
        <label>5</label>
    </ligand>
</feature>
<feature type="binding site" evidence="1">
    <location>
        <position position="124"/>
    </location>
    <ligand>
        <name>Mg(2+)</name>
        <dbReference type="ChEBI" id="CHEBI:18420"/>
        <label>1</label>
    </ligand>
</feature>
<comment type="caution">
    <text evidence="1">Lacks conserved residue(s) required for the propagation of feature annotation.</text>
</comment>
<feature type="binding site" evidence="1">
    <location>
        <position position="47"/>
    </location>
    <ligand>
        <name>Mg(2+)</name>
        <dbReference type="ChEBI" id="CHEBI:18420"/>
        <label>1</label>
    </ligand>
</feature>
<comment type="similarity">
    <text evidence="1">Belongs to the thiamine-monophosphate kinase family.</text>
</comment>
<dbReference type="EC" id="2.7.4.16" evidence="1"/>
<comment type="miscellaneous">
    <text evidence="1">Reaction mechanism of ThiL seems to utilize a direct, inline transfer of the gamma-phosphate of ATP to TMP rather than a phosphorylated enzyme intermediate.</text>
</comment>
<protein>
    <recommendedName>
        <fullName evidence="1">Thiamine-monophosphate kinase</fullName>
        <shortName evidence="1">TMP kinase</shortName>
        <shortName evidence="1">Thiamine-phosphate kinase</shortName>
        <ecNumber evidence="1">2.7.4.16</ecNumber>
    </recommendedName>
</protein>
<feature type="domain" description="PurM-like N-terminal" evidence="2">
    <location>
        <begin position="30"/>
        <end position="139"/>
    </location>
</feature>
<feature type="binding site" evidence="1">
    <location>
        <begin position="123"/>
        <end position="124"/>
    </location>
    <ligand>
        <name>ATP</name>
        <dbReference type="ChEBI" id="CHEBI:30616"/>
    </ligand>
</feature>
<dbReference type="GO" id="GO:0009228">
    <property type="term" value="P:thiamine biosynthetic process"/>
    <property type="evidence" value="ECO:0007669"/>
    <property type="project" value="UniProtKB-KW"/>
</dbReference>
<feature type="binding site" evidence="1">
    <location>
        <position position="76"/>
    </location>
    <ligand>
        <name>Mg(2+)</name>
        <dbReference type="ChEBI" id="CHEBI:18420"/>
        <label>3</label>
    </ligand>
</feature>
<keyword evidence="1" id="KW-0460">Magnesium</keyword>
<feature type="binding site" evidence="1">
    <location>
        <position position="217"/>
    </location>
    <ligand>
        <name>ATP</name>
        <dbReference type="ChEBI" id="CHEBI:30616"/>
    </ligand>
</feature>
<comment type="function">
    <text evidence="1">Catalyzes the ATP-dependent phosphorylation of thiamine-monophosphate (TMP) to form thiamine-pyrophosphate (TPP), the active form of vitamin B1.</text>
</comment>
<keyword evidence="1" id="KW-0067">ATP-binding</keyword>
<feature type="binding site" evidence="1">
    <location>
        <position position="315"/>
    </location>
    <ligand>
        <name>substrate</name>
    </ligand>
</feature>
<gene>
    <name evidence="1 4" type="primary">thiL</name>
    <name evidence="4" type="ORF">INS88_06320</name>
</gene>
<keyword evidence="1" id="KW-0784">Thiamine biosynthesis</keyword>
<dbReference type="GO" id="GO:0009030">
    <property type="term" value="F:thiamine-phosphate kinase activity"/>
    <property type="evidence" value="ECO:0007669"/>
    <property type="project" value="UniProtKB-UniRule"/>
</dbReference>
<keyword evidence="1" id="KW-0479">Metal-binding</keyword>
<keyword evidence="1" id="KW-0547">Nucleotide-binding</keyword>
<dbReference type="GO" id="GO:0005524">
    <property type="term" value="F:ATP binding"/>
    <property type="evidence" value="ECO:0007669"/>
    <property type="project" value="UniProtKB-UniRule"/>
</dbReference>
<dbReference type="NCBIfam" id="TIGR01379">
    <property type="entry name" value="thiL"/>
    <property type="match status" value="1"/>
</dbReference>
<evidence type="ECO:0000313" key="4">
    <source>
        <dbReference type="EMBL" id="QOR44913.1"/>
    </source>
</evidence>
<proteinExistence type="inferred from homology"/>
<dbReference type="UniPathway" id="UPA00060">
    <property type="reaction ID" value="UER00142"/>
</dbReference>
<dbReference type="SUPFAM" id="SSF55326">
    <property type="entry name" value="PurM N-terminal domain-like"/>
    <property type="match status" value="1"/>
</dbReference>
<comment type="pathway">
    <text evidence="1">Cofactor biosynthesis; thiamine diphosphate biosynthesis; thiamine diphosphate from thiamine phosphate: step 1/1.</text>
</comment>
<dbReference type="RefSeq" id="WP_193327321.1">
    <property type="nucleotide sequence ID" value="NZ_CP053291.1"/>
</dbReference>
<keyword evidence="1 4" id="KW-0808">Transferase</keyword>
<comment type="catalytic activity">
    <reaction evidence="1">
        <text>thiamine phosphate + ATP = thiamine diphosphate + ADP</text>
        <dbReference type="Rhea" id="RHEA:15913"/>
        <dbReference type="ChEBI" id="CHEBI:30616"/>
        <dbReference type="ChEBI" id="CHEBI:37575"/>
        <dbReference type="ChEBI" id="CHEBI:58937"/>
        <dbReference type="ChEBI" id="CHEBI:456216"/>
        <dbReference type="EC" id="2.7.4.16"/>
    </reaction>
</comment>
<dbReference type="InterPro" id="IPR016188">
    <property type="entry name" value="PurM-like_N"/>
</dbReference>
<dbReference type="CDD" id="cd02194">
    <property type="entry name" value="ThiL"/>
    <property type="match status" value="1"/>
</dbReference>
<dbReference type="PANTHER" id="PTHR30270">
    <property type="entry name" value="THIAMINE-MONOPHOSPHATE KINASE"/>
    <property type="match status" value="1"/>
</dbReference>
<dbReference type="InterPro" id="IPR036676">
    <property type="entry name" value="PurM-like_C_sf"/>
</dbReference>
<dbReference type="EMBL" id="CP063213">
    <property type="protein sequence ID" value="QOR44913.1"/>
    <property type="molecule type" value="Genomic_DNA"/>
</dbReference>
<feature type="binding site" evidence="1">
    <location>
        <position position="269"/>
    </location>
    <ligand>
        <name>substrate</name>
    </ligand>
</feature>
<dbReference type="Proteomes" id="UP000595053">
    <property type="component" value="Chromosome"/>
</dbReference>
<dbReference type="InterPro" id="IPR006283">
    <property type="entry name" value="ThiL-like"/>
</dbReference>
<sequence>MRISETTEDLLLSRFLPLLPTGEAAIVPTGDDAAVLSLAGDAVVSTDMLIEGRHFRRDWSTGADVGFRAAMQNLADAVAMGANPRSLVVSLGLPSDLDVEWVSEFATGLAQACEPGGVGVDGGDLVSSNEIAISVTVIGDMEGRSPLRRATADIGDRIIHAGNLGHGAAGLALLEAGAVIDDAVAGLVDDFKRPKPPLREALAAARAGGIRAMMDVSDGLVRDARRMAKASGVWLDFNAKMLESKMGALGRAAGRLRADRREWLLTGGEDHGFLATIRPDAVIPAGFMEIGEVMGPSLGGRVTIEQREIAGLGGWDHFGAR</sequence>
<feature type="binding site" evidence="1">
    <location>
        <position position="215"/>
    </location>
    <ligand>
        <name>Mg(2+)</name>
        <dbReference type="ChEBI" id="CHEBI:18420"/>
        <label>3</label>
    </ligand>
</feature>
<feature type="binding site" evidence="1">
    <location>
        <position position="46"/>
    </location>
    <ligand>
        <name>Mg(2+)</name>
        <dbReference type="ChEBI" id="CHEBI:18420"/>
        <label>1</label>
    </ligand>
</feature>
<organism evidence="4 5">
    <name type="scientific">Trueperella pecoris</name>
    <dbReference type="NCBI Taxonomy" id="2733571"/>
    <lineage>
        <taxon>Bacteria</taxon>
        <taxon>Bacillati</taxon>
        <taxon>Actinomycetota</taxon>
        <taxon>Actinomycetes</taxon>
        <taxon>Actinomycetales</taxon>
        <taxon>Actinomycetaceae</taxon>
        <taxon>Trueperella</taxon>
    </lineage>
</organism>
<feature type="binding site" evidence="1">
    <location>
        <position position="32"/>
    </location>
    <ligand>
        <name>Mg(2+)</name>
        <dbReference type="ChEBI" id="CHEBI:18420"/>
        <label>3</label>
    </ligand>
</feature>
<dbReference type="GO" id="GO:0009229">
    <property type="term" value="P:thiamine diphosphate biosynthetic process"/>
    <property type="evidence" value="ECO:0007669"/>
    <property type="project" value="UniProtKB-UniRule"/>
</dbReference>
<accession>A0A8A5UDS3</accession>
<feature type="domain" description="PurM-like C-terminal" evidence="3">
    <location>
        <begin position="155"/>
        <end position="240"/>
    </location>
</feature>
<feature type="binding site" evidence="1">
    <location>
        <position position="47"/>
    </location>
    <ligand>
        <name>Mg(2+)</name>
        <dbReference type="ChEBI" id="CHEBI:18420"/>
        <label>2</label>
    </ligand>
</feature>
<feature type="binding site" evidence="1">
    <location>
        <position position="76"/>
    </location>
    <ligand>
        <name>Mg(2+)</name>
        <dbReference type="ChEBI" id="CHEBI:18420"/>
        <label>4</label>
    </ligand>
</feature>
<dbReference type="GO" id="GO:0000287">
    <property type="term" value="F:magnesium ion binding"/>
    <property type="evidence" value="ECO:0007669"/>
    <property type="project" value="UniProtKB-UniRule"/>
</dbReference>
<feature type="binding site" evidence="1">
    <location>
        <position position="54"/>
    </location>
    <ligand>
        <name>substrate</name>
    </ligand>
</feature>
<feature type="binding site" evidence="1">
    <location>
        <position position="45"/>
    </location>
    <ligand>
        <name>Mg(2+)</name>
        <dbReference type="ChEBI" id="CHEBI:18420"/>
        <label>4</label>
    </ligand>
</feature>
<dbReference type="HAMAP" id="MF_02128">
    <property type="entry name" value="TMP_kinase"/>
    <property type="match status" value="1"/>
</dbReference>
<dbReference type="AlphaFoldDB" id="A0A7M1QSS6"/>
<dbReference type="InterPro" id="IPR010918">
    <property type="entry name" value="PurM-like_C_dom"/>
</dbReference>
<dbReference type="Gene3D" id="3.30.1330.10">
    <property type="entry name" value="PurM-like, N-terminal domain"/>
    <property type="match status" value="1"/>
</dbReference>
<dbReference type="PANTHER" id="PTHR30270:SF0">
    <property type="entry name" value="THIAMINE-MONOPHOSPHATE KINASE"/>
    <property type="match status" value="1"/>
</dbReference>
<dbReference type="Gene3D" id="3.90.650.10">
    <property type="entry name" value="PurM-like C-terminal domain"/>
    <property type="match status" value="1"/>
</dbReference>
<keyword evidence="5" id="KW-1185">Reference proteome</keyword>
<evidence type="ECO:0000259" key="2">
    <source>
        <dbReference type="Pfam" id="PF00586"/>
    </source>
</evidence>